<dbReference type="KEGG" id="vg:65103273"/>
<evidence type="ECO:0000313" key="1">
    <source>
        <dbReference type="EMBL" id="QHR78472.1"/>
    </source>
</evidence>
<accession>A0A6B9XMZ1</accession>
<protein>
    <submittedName>
        <fullName evidence="1">Uncharacterized protein</fullName>
    </submittedName>
</protein>
<sequence>MFTTKDGAILIAPNPYQLEFSESRKILLLTDVKNLQRWKSTLINRPNIIIKTYNKHNLNYQWDDVVFDKCEDKIFLINRYRKILSYEKIWFVFRRIIFKSYTRIINNFLLNPKIVLQYNPNNLNIDIVHLEPLYSEKELYLIKWISYALAYKHKISNQQTYEQILDLHLDPVLTLSELLIESVYVKKYNRYVDVIKFIGTGRWLKNPFISGLQFHSVSYNVSTRVESMQKAIKEYQAQFPTHKCCVVAYTELYKTYLTSKFNVPIKLSEDLLADKSFQYDAVFCPQKRIFDRFELAIAIHSLKKMKQIKFFLFKDTKLEAFLRPCKLYSSQKLIDFIINTL</sequence>
<dbReference type="EMBL" id="MN803438">
    <property type="protein sequence ID" value="QHR78472.1"/>
    <property type="molecule type" value="Genomic_DNA"/>
</dbReference>
<keyword evidence="2" id="KW-1185">Reference proteome</keyword>
<dbReference type="Proteomes" id="UP000678193">
    <property type="component" value="Segment"/>
</dbReference>
<evidence type="ECO:0000313" key="2">
    <source>
        <dbReference type="Proteomes" id="UP000678193"/>
    </source>
</evidence>
<name>A0A6B9XMZ1_9VIRU</name>
<proteinExistence type="predicted"/>
<reference evidence="1" key="1">
    <citation type="journal article" date="2020" name="Arch. Virol.">
        <title>Complete genome sequence and analysis of a novel lymphocystivirus detected in whitemouth croaker (Micropogonias furnieri): lymphocystis disease virus 4.</title>
        <authorList>
            <person name="Doszpoly A."/>
            <person name="Kajan G.L."/>
            <person name="Puentes R."/>
            <person name="Perretta A."/>
        </authorList>
    </citation>
    <scope>NUCLEOTIDE SEQUENCE</scope>
    <source>
        <strain evidence="1">LCDV-WC</strain>
    </source>
</reference>
<dbReference type="GeneID" id="65103273"/>
<dbReference type="RefSeq" id="YP_010087940.1">
    <property type="nucleotide sequence ID" value="NC_055603.1"/>
</dbReference>
<organism evidence="1 2">
    <name type="scientific">Lymphocystis disease virus 4</name>
    <dbReference type="NCBI Taxonomy" id="2704413"/>
    <lineage>
        <taxon>Viruses</taxon>
        <taxon>Varidnaviria</taxon>
        <taxon>Bamfordvirae</taxon>
        <taxon>Nucleocytoviricota</taxon>
        <taxon>Megaviricetes</taxon>
        <taxon>Pimascovirales</taxon>
        <taxon>Pimascovirales incertae sedis</taxon>
        <taxon>Iridoviridae</taxon>
        <taxon>Alphairidovirinae</taxon>
        <taxon>Lymphocystivirus</taxon>
        <taxon>Lymphocystivirus micropogonias1</taxon>
    </lineage>
</organism>